<dbReference type="Gene3D" id="3.90.550.10">
    <property type="entry name" value="Spore Coat Polysaccharide Biosynthesis Protein SpsA, Chain A"/>
    <property type="match status" value="1"/>
</dbReference>
<evidence type="ECO:0000256" key="3">
    <source>
        <dbReference type="ARBA" id="ARBA00007897"/>
    </source>
</evidence>
<reference evidence="9 10" key="1">
    <citation type="submission" date="2020-07" db="EMBL/GenBank/DDBJ databases">
        <title>Complete genome sequence for Sandaracinobacter sp. M6.</title>
        <authorList>
            <person name="Tang Y."/>
            <person name="Liu Q."/>
            <person name="Guo Z."/>
            <person name="Lei P."/>
            <person name="Huang B."/>
        </authorList>
    </citation>
    <scope>NUCLEOTIDE SEQUENCE [LARGE SCALE GENOMIC DNA]</scope>
    <source>
        <strain evidence="9 10">M6</strain>
    </source>
</reference>
<dbReference type="RefSeq" id="WP_182294678.1">
    <property type="nucleotide sequence ID" value="NZ_CP059851.1"/>
</dbReference>
<evidence type="ECO:0000313" key="10">
    <source>
        <dbReference type="Proteomes" id="UP000515292"/>
    </source>
</evidence>
<keyword evidence="8" id="KW-0812">Transmembrane</keyword>
<dbReference type="EC" id="2.7.8.34" evidence="5"/>
<comment type="similarity">
    <text evidence="2">In the C-terminal section; belongs to the CDP-alcohol phosphatidyltransferase class-I family.</text>
</comment>
<evidence type="ECO:0000256" key="4">
    <source>
        <dbReference type="ARBA" id="ARBA00012504"/>
    </source>
</evidence>
<dbReference type="EC" id="2.7.7.74" evidence="4"/>
<proteinExistence type="inferred from homology"/>
<dbReference type="SUPFAM" id="SSF53448">
    <property type="entry name" value="Nucleotide-diphospho-sugar transferases"/>
    <property type="match status" value="1"/>
</dbReference>
<keyword evidence="8" id="KW-1133">Transmembrane helix</keyword>
<evidence type="ECO:0000256" key="5">
    <source>
        <dbReference type="ARBA" id="ARBA00013268"/>
    </source>
</evidence>
<keyword evidence="10" id="KW-1185">Reference proteome</keyword>
<dbReference type="AlphaFoldDB" id="A0A7G5IEP0"/>
<dbReference type="InterPro" id="IPR000462">
    <property type="entry name" value="CDP-OH_P_trans"/>
</dbReference>
<dbReference type="GO" id="GO:0016780">
    <property type="term" value="F:phosphotransferase activity, for other substituted phosphate groups"/>
    <property type="evidence" value="ECO:0007669"/>
    <property type="project" value="InterPro"/>
</dbReference>
<dbReference type="InterPro" id="IPR029044">
    <property type="entry name" value="Nucleotide-diphossugar_trans"/>
</dbReference>
<protein>
    <recommendedName>
        <fullName evidence="6">Bifunctional IPC transferase and DIPP synthase</fullName>
        <ecNumber evidence="4">2.7.7.74</ecNumber>
        <ecNumber evidence="5">2.7.8.34</ecNumber>
    </recommendedName>
</protein>
<accession>A0A7G5IEP0</accession>
<dbReference type="Proteomes" id="UP000515292">
    <property type="component" value="Chromosome"/>
</dbReference>
<dbReference type="InterPro" id="IPR043130">
    <property type="entry name" value="CDP-OH_PTrfase_TM_dom"/>
</dbReference>
<feature type="transmembrane region" description="Helical" evidence="8">
    <location>
        <begin position="317"/>
        <end position="339"/>
    </location>
</feature>
<dbReference type="Pfam" id="PF01066">
    <property type="entry name" value="CDP-OH_P_transf"/>
    <property type="match status" value="1"/>
</dbReference>
<sequence>MSLLALLSLGETGPESSPSGLLPVAGRSLLERQVRLVRRVGAERTLVVAPALPALLRERLQAMPGVTIVEAAAAAAALIGDDDRVLLLADGVELDERIVNATLADGAACRLAVWQVPPGPDAERLDAETLWSGVAVLPAPLVRDVLRGLGEWELGSTLVRTAVEHGAARLLLDSLEDYAPARRRRVPLRWGRPRTAAAAARLTDVVIADAQKGCLDWPARFLHPPVEDALVRLLLPTPVTPNMVTVFGGLVGVAAIVAFATGWLWTGLILVLLIGPLDGVDGKLARARIEYSRWGDLEHVLDKVLEYGWYLALGSWFAGQGAGLAGWLIALGISVFALAEAVQGEFFRRFTGRQLDDWGGFERRWRLVAGRRNTHFWTLLPFAAAGAWFAGFGVILAYAMVTWGVCLWRMLRALASYGTVHSAQIANNFVTTAYDFLPQRGDVSR</sequence>
<keyword evidence="8" id="KW-0472">Membrane</keyword>
<name>A0A7G5IEP0_9SPHN</name>
<evidence type="ECO:0000256" key="8">
    <source>
        <dbReference type="SAM" id="Phobius"/>
    </source>
</evidence>
<comment type="catalytic activity">
    <reaction evidence="7">
        <text>CDP-1L-myo-inositol + 1D-myo-inositol 3-phosphate = bis(1L-myo-inositol) 3,1'-phosphate 1-phosphate + CMP + H(+)</text>
        <dbReference type="Rhea" id="RHEA:31327"/>
        <dbReference type="ChEBI" id="CHEBI:15378"/>
        <dbReference type="ChEBI" id="CHEBI:58401"/>
        <dbReference type="ChEBI" id="CHEBI:60377"/>
        <dbReference type="ChEBI" id="CHEBI:62573"/>
        <dbReference type="ChEBI" id="CHEBI:62576"/>
        <dbReference type="EC" id="2.7.8.34"/>
    </reaction>
</comment>
<keyword evidence="9" id="KW-0808">Transferase</keyword>
<comment type="catalytic activity">
    <reaction evidence="1">
        <text>1D-myo-inositol 3-phosphate + CTP + H(+) = CDP-1L-myo-inositol + diphosphate</text>
        <dbReference type="Rhea" id="RHEA:30647"/>
        <dbReference type="ChEBI" id="CHEBI:15378"/>
        <dbReference type="ChEBI" id="CHEBI:33019"/>
        <dbReference type="ChEBI" id="CHEBI:37563"/>
        <dbReference type="ChEBI" id="CHEBI:58401"/>
        <dbReference type="ChEBI" id="CHEBI:62573"/>
        <dbReference type="EC" id="2.7.7.74"/>
    </reaction>
</comment>
<dbReference type="Gene3D" id="1.20.120.1760">
    <property type="match status" value="1"/>
</dbReference>
<feature type="transmembrane region" description="Helical" evidence="8">
    <location>
        <begin position="250"/>
        <end position="274"/>
    </location>
</feature>
<gene>
    <name evidence="9" type="ORF">H3309_10540</name>
</gene>
<dbReference type="EMBL" id="CP059851">
    <property type="protein sequence ID" value="QMW21832.1"/>
    <property type="molecule type" value="Genomic_DNA"/>
</dbReference>
<organism evidence="9 10">
    <name type="scientific">Sandaracinobacteroides saxicola</name>
    <dbReference type="NCBI Taxonomy" id="2759707"/>
    <lineage>
        <taxon>Bacteria</taxon>
        <taxon>Pseudomonadati</taxon>
        <taxon>Pseudomonadota</taxon>
        <taxon>Alphaproteobacteria</taxon>
        <taxon>Sphingomonadales</taxon>
        <taxon>Sphingosinicellaceae</taxon>
        <taxon>Sandaracinobacteroides</taxon>
    </lineage>
</organism>
<dbReference type="GO" id="GO:0016020">
    <property type="term" value="C:membrane"/>
    <property type="evidence" value="ECO:0007669"/>
    <property type="project" value="InterPro"/>
</dbReference>
<evidence type="ECO:0000256" key="1">
    <source>
        <dbReference type="ARBA" id="ARBA00000729"/>
    </source>
</evidence>
<evidence type="ECO:0000256" key="2">
    <source>
        <dbReference type="ARBA" id="ARBA00006982"/>
    </source>
</evidence>
<feature type="transmembrane region" description="Helical" evidence="8">
    <location>
        <begin position="376"/>
        <end position="401"/>
    </location>
</feature>
<dbReference type="KEGG" id="sand:H3309_10540"/>
<evidence type="ECO:0000256" key="7">
    <source>
        <dbReference type="ARBA" id="ARBA00049235"/>
    </source>
</evidence>
<evidence type="ECO:0000313" key="9">
    <source>
        <dbReference type="EMBL" id="QMW21832.1"/>
    </source>
</evidence>
<dbReference type="GO" id="GO:0008654">
    <property type="term" value="P:phospholipid biosynthetic process"/>
    <property type="evidence" value="ECO:0007669"/>
    <property type="project" value="InterPro"/>
</dbReference>
<evidence type="ECO:0000256" key="6">
    <source>
        <dbReference type="ARBA" id="ARBA00018322"/>
    </source>
</evidence>
<comment type="similarity">
    <text evidence="3">In the N-terminal section; belongs to the MobA family.</text>
</comment>